<dbReference type="SMART" id="SM00248">
    <property type="entry name" value="ANK"/>
    <property type="match status" value="5"/>
</dbReference>
<dbReference type="Pfam" id="PF13637">
    <property type="entry name" value="Ank_4"/>
    <property type="match status" value="1"/>
</dbReference>
<evidence type="ECO:0000256" key="4">
    <source>
        <dbReference type="SAM" id="MobiDB-lite"/>
    </source>
</evidence>
<protein>
    <submittedName>
        <fullName evidence="7">ANK_REP_REGION domain-containing protein</fullName>
    </submittedName>
</protein>
<evidence type="ECO:0000256" key="1">
    <source>
        <dbReference type="ARBA" id="ARBA00022737"/>
    </source>
</evidence>
<dbReference type="InterPro" id="IPR036770">
    <property type="entry name" value="Ankyrin_rpt-contain_sf"/>
</dbReference>
<dbReference type="PANTHER" id="PTHR46680:SF3">
    <property type="entry name" value="NF-KAPPA-B INHIBITOR CACTUS"/>
    <property type="match status" value="1"/>
</dbReference>
<evidence type="ECO:0000313" key="5">
    <source>
        <dbReference type="EMBL" id="VDK53691.1"/>
    </source>
</evidence>
<dbReference type="GO" id="GO:0005829">
    <property type="term" value="C:cytosol"/>
    <property type="evidence" value="ECO:0007669"/>
    <property type="project" value="TreeGrafter"/>
</dbReference>
<dbReference type="PANTHER" id="PTHR46680">
    <property type="entry name" value="NF-KAPPA-B INHIBITOR ALPHA"/>
    <property type="match status" value="1"/>
</dbReference>
<dbReference type="InterPro" id="IPR051070">
    <property type="entry name" value="NF-kappa-B_inhibitor"/>
</dbReference>
<dbReference type="WBParaSite" id="ASIM_0001551601-mRNA-1">
    <property type="protein sequence ID" value="ASIM_0001551601-mRNA-1"/>
    <property type="gene ID" value="ASIM_0001551601"/>
</dbReference>
<dbReference type="Pfam" id="PF00023">
    <property type="entry name" value="Ank"/>
    <property type="match status" value="1"/>
</dbReference>
<evidence type="ECO:0000256" key="3">
    <source>
        <dbReference type="PROSITE-ProRule" id="PRU00023"/>
    </source>
</evidence>
<dbReference type="Gene3D" id="1.25.40.20">
    <property type="entry name" value="Ankyrin repeat-containing domain"/>
    <property type="match status" value="1"/>
</dbReference>
<feature type="region of interest" description="Disordered" evidence="4">
    <location>
        <begin position="353"/>
        <end position="378"/>
    </location>
</feature>
<dbReference type="GO" id="GO:0071356">
    <property type="term" value="P:cellular response to tumor necrosis factor"/>
    <property type="evidence" value="ECO:0007669"/>
    <property type="project" value="TreeGrafter"/>
</dbReference>
<sequence>MSSSNGTCLVAHAVSCSLGSQQAQQQQRKPKTNLVCDHHRFHISDIASKMQVASDSLNEMQHDKNGNADHSTNLIDKLSALSVADNRRSIVSDNHHTNANNDNNKQKNNRFVDAISPADFVTLQSLRSSALARKTNTTSKNNRGGAVLFTDLINCCSKKGDQTKEATVEKMNGKEICANTNTRSYKQTGGCEKWGDKGKKDGDICADMRKLSFLSAVGSDEKETVNEEQQEGKSLKKKEKQKKNETEIDDDGVRKKITSIGVRNSVLDSDKEAVKGKTIAPEHDKESPERINNEYDAIRLKLKSVQCCSECQPQQFKEQCCDDMKHEEEILLSRGPVRSSRFVSSAAVDSSNSSAAYSHHNHHHPYTGAKHSSNTTTTTTAYGTAPQTAVDDYSVYNGYGSGYECGNSCWADSPEEDKFGGYLSSDGSSPATSCILSVPYENHSHYQLIQQHCSPVPFQSSQQQQNNKVKAGVNQSLEQFSQKPPRNSVNNQPVLSTGQEDLVINSALLNVNLELPDALSDFILKYSRRYSVSSSPNLTHLLKNNTDINGIICANDIILMSNNINNNNAFSSSPSRKSSGSESFDESSGSTPKHLQRPPSTDSGCDSPMSAGSAPQHSPAAPRGTTLGPPTPDQFQSQTGVLFHHQSLARKMDSCKRTAKDKLRSMISDNEMSEAWAWTCKCVQYFPGALCYQDTDRDSLLHIVTLHTDLAKIYALVEQMLKTEFPPTQKPFDMPNRFHETPLFLAVQKRCVAIVEYLLEAGAYPNVQTQRPERDAPLHYAAARGMTEIVETLCANRITDVNLVNGLGLTPLLCAVKNHGVIEEERQTLLDNKPVINALLKCGADPLITDATNGKTVIHYAVERMDPDLIEVNNYIIQNPKAYDLSWIVVFRRKLDEETMAALVNQVDLCHETPIATLQNTTSLYQQNTSNSEIRSTIFFSLITCGAVVNNNDSRIGMNVNAGHNGNDSGNNQQQQSSFQ</sequence>
<reference evidence="7" key="1">
    <citation type="submission" date="2017-02" db="UniProtKB">
        <authorList>
            <consortium name="WormBaseParasite"/>
        </authorList>
    </citation>
    <scope>IDENTIFICATION</scope>
</reference>
<dbReference type="AlphaFoldDB" id="A0A0M3K3H5"/>
<evidence type="ECO:0000256" key="2">
    <source>
        <dbReference type="ARBA" id="ARBA00023043"/>
    </source>
</evidence>
<feature type="region of interest" description="Disordered" evidence="4">
    <location>
        <begin position="218"/>
        <end position="250"/>
    </location>
</feature>
<dbReference type="OrthoDB" id="10254947at2759"/>
<gene>
    <name evidence="5" type="ORF">ASIM_LOCUS14923</name>
</gene>
<feature type="compositionally biased region" description="Low complexity" evidence="4">
    <location>
        <begin position="963"/>
        <end position="980"/>
    </location>
</feature>
<keyword evidence="2 3" id="KW-0040">ANK repeat</keyword>
<organism evidence="7">
    <name type="scientific">Anisakis simplex</name>
    <name type="common">Herring worm</name>
    <dbReference type="NCBI Taxonomy" id="6269"/>
    <lineage>
        <taxon>Eukaryota</taxon>
        <taxon>Metazoa</taxon>
        <taxon>Ecdysozoa</taxon>
        <taxon>Nematoda</taxon>
        <taxon>Chromadorea</taxon>
        <taxon>Rhabditida</taxon>
        <taxon>Spirurina</taxon>
        <taxon>Ascaridomorpha</taxon>
        <taxon>Ascaridoidea</taxon>
        <taxon>Anisakidae</taxon>
        <taxon>Anisakis</taxon>
        <taxon>Anisakis simplex complex</taxon>
    </lineage>
</organism>
<keyword evidence="1" id="KW-0677">Repeat</keyword>
<feature type="region of interest" description="Disordered" evidence="4">
    <location>
        <begin position="570"/>
        <end position="637"/>
    </location>
</feature>
<accession>A0A0M3K3H5</accession>
<dbReference type="SUPFAM" id="SSF48403">
    <property type="entry name" value="Ankyrin repeat"/>
    <property type="match status" value="1"/>
</dbReference>
<dbReference type="PROSITE" id="PS50088">
    <property type="entry name" value="ANK_REPEAT"/>
    <property type="match status" value="1"/>
</dbReference>
<keyword evidence="6" id="KW-1185">Reference proteome</keyword>
<evidence type="ECO:0000313" key="6">
    <source>
        <dbReference type="Proteomes" id="UP000267096"/>
    </source>
</evidence>
<feature type="compositionally biased region" description="Low complexity" evidence="4">
    <location>
        <begin position="570"/>
        <end position="590"/>
    </location>
</feature>
<feature type="compositionally biased region" description="Basic and acidic residues" evidence="4">
    <location>
        <begin position="219"/>
        <end position="234"/>
    </location>
</feature>
<feature type="region of interest" description="Disordered" evidence="4">
    <location>
        <begin position="959"/>
        <end position="980"/>
    </location>
</feature>
<dbReference type="GO" id="GO:0051059">
    <property type="term" value="F:NF-kappaB binding"/>
    <property type="evidence" value="ECO:0007669"/>
    <property type="project" value="TreeGrafter"/>
</dbReference>
<reference evidence="5 6" key="2">
    <citation type="submission" date="2018-11" db="EMBL/GenBank/DDBJ databases">
        <authorList>
            <consortium name="Pathogen Informatics"/>
        </authorList>
    </citation>
    <scope>NUCLEOTIDE SEQUENCE [LARGE SCALE GENOMIC DNA]</scope>
</reference>
<name>A0A0M3K3H5_ANISI</name>
<dbReference type="InterPro" id="IPR002110">
    <property type="entry name" value="Ankyrin_rpt"/>
</dbReference>
<dbReference type="EMBL" id="UYRR01032002">
    <property type="protein sequence ID" value="VDK53691.1"/>
    <property type="molecule type" value="Genomic_DNA"/>
</dbReference>
<evidence type="ECO:0000313" key="7">
    <source>
        <dbReference type="WBParaSite" id="ASIM_0001551601-mRNA-1"/>
    </source>
</evidence>
<proteinExistence type="predicted"/>
<feature type="repeat" description="ANK" evidence="3">
    <location>
        <begin position="738"/>
        <end position="770"/>
    </location>
</feature>
<dbReference type="Proteomes" id="UP000267096">
    <property type="component" value="Unassembled WGS sequence"/>
</dbReference>